<gene>
    <name evidence="2" type="ORF">CRG98_006359</name>
</gene>
<organism evidence="2 3">
    <name type="scientific">Punica granatum</name>
    <name type="common">Pomegranate</name>
    <dbReference type="NCBI Taxonomy" id="22663"/>
    <lineage>
        <taxon>Eukaryota</taxon>
        <taxon>Viridiplantae</taxon>
        <taxon>Streptophyta</taxon>
        <taxon>Embryophyta</taxon>
        <taxon>Tracheophyta</taxon>
        <taxon>Spermatophyta</taxon>
        <taxon>Magnoliopsida</taxon>
        <taxon>eudicotyledons</taxon>
        <taxon>Gunneridae</taxon>
        <taxon>Pentapetalae</taxon>
        <taxon>rosids</taxon>
        <taxon>malvids</taxon>
        <taxon>Myrtales</taxon>
        <taxon>Lythraceae</taxon>
        <taxon>Punica</taxon>
    </lineage>
</organism>
<evidence type="ECO:0000313" key="3">
    <source>
        <dbReference type="Proteomes" id="UP000233551"/>
    </source>
</evidence>
<comment type="caution">
    <text evidence="2">The sequence shown here is derived from an EMBL/GenBank/DDBJ whole genome shotgun (WGS) entry which is preliminary data.</text>
</comment>
<feature type="region of interest" description="Disordered" evidence="1">
    <location>
        <begin position="78"/>
        <end position="106"/>
    </location>
</feature>
<accession>A0A2I0KXN7</accession>
<proteinExistence type="predicted"/>
<sequence>MISLALRVVGEWVVRSSDVNFPLNGHRTQDSAWKGPFYRRNVTRASIGPSSIVFVVPWSGWLSLSPIRECGPEWDADRRNGTDSVNPWPPKKKTESIGNLKDLEGDRERARTHVDQEIDFSFNFSLGAVEGLNNGVACTNTAHIHVHLFQRGDWANVEGGAIIDHDSTNNVIAALADYVQCPQVSLTFKWKFVLGKGDLIREDGVYSLLDPIRCRLIRNLCSSGDFQQSVTMRLGAMKQSKERNVGQ</sequence>
<dbReference type="AlphaFoldDB" id="A0A2I0KXN7"/>
<reference evidence="2 3" key="1">
    <citation type="submission" date="2017-11" db="EMBL/GenBank/DDBJ databases">
        <title>De-novo sequencing of pomegranate (Punica granatum L.) genome.</title>
        <authorList>
            <person name="Akparov Z."/>
            <person name="Amiraslanov A."/>
            <person name="Hajiyeva S."/>
            <person name="Abbasov M."/>
            <person name="Kaur K."/>
            <person name="Hamwieh A."/>
            <person name="Solovyev V."/>
            <person name="Salamov A."/>
            <person name="Braich B."/>
            <person name="Kosarev P."/>
            <person name="Mahmoud A."/>
            <person name="Hajiyev E."/>
            <person name="Babayeva S."/>
            <person name="Izzatullayeva V."/>
            <person name="Mammadov A."/>
            <person name="Mammadov A."/>
            <person name="Sharifova S."/>
            <person name="Ojaghi J."/>
            <person name="Eynullazada K."/>
            <person name="Bayramov B."/>
            <person name="Abdulazimova A."/>
            <person name="Shahmuradov I."/>
        </authorList>
    </citation>
    <scope>NUCLEOTIDE SEQUENCE [LARGE SCALE GENOMIC DNA]</scope>
    <source>
        <strain evidence="3">cv. AG2017</strain>
        <tissue evidence="2">Leaf</tissue>
    </source>
</reference>
<evidence type="ECO:0000256" key="1">
    <source>
        <dbReference type="SAM" id="MobiDB-lite"/>
    </source>
</evidence>
<protein>
    <submittedName>
        <fullName evidence="2">Uncharacterized protein</fullName>
    </submittedName>
</protein>
<name>A0A2I0KXN7_PUNGR</name>
<dbReference type="EMBL" id="PGOL01000281">
    <property type="protein sequence ID" value="PKI73224.1"/>
    <property type="molecule type" value="Genomic_DNA"/>
</dbReference>
<evidence type="ECO:0000313" key="2">
    <source>
        <dbReference type="EMBL" id="PKI73224.1"/>
    </source>
</evidence>
<keyword evidence="3" id="KW-1185">Reference proteome</keyword>
<dbReference type="Proteomes" id="UP000233551">
    <property type="component" value="Unassembled WGS sequence"/>
</dbReference>